<evidence type="ECO:0000256" key="2">
    <source>
        <dbReference type="ARBA" id="ARBA00022448"/>
    </source>
</evidence>
<dbReference type="PRINTS" id="PR00160">
    <property type="entry name" value="GLUTAREDOXIN"/>
</dbReference>
<keyword evidence="5" id="KW-0676">Redox-active center</keyword>
<dbReference type="Proteomes" id="UP000782312">
    <property type="component" value="Unassembled WGS sequence"/>
</dbReference>
<evidence type="ECO:0000256" key="3">
    <source>
        <dbReference type="ARBA" id="ARBA00022982"/>
    </source>
</evidence>
<evidence type="ECO:0000256" key="1">
    <source>
        <dbReference type="ARBA" id="ARBA00007787"/>
    </source>
</evidence>
<name>A0A932HYK2_UNCTE</name>
<protein>
    <submittedName>
        <fullName evidence="7">Glutaredoxin 3</fullName>
    </submittedName>
</protein>
<dbReference type="PROSITE" id="PS51354">
    <property type="entry name" value="GLUTAREDOXIN_2"/>
    <property type="match status" value="1"/>
</dbReference>
<dbReference type="PANTHER" id="PTHR46679">
    <property type="match status" value="1"/>
</dbReference>
<reference evidence="7" key="1">
    <citation type="submission" date="2020-07" db="EMBL/GenBank/DDBJ databases">
        <title>Huge and variable diversity of episymbiotic CPR bacteria and DPANN archaea in groundwater ecosystems.</title>
        <authorList>
            <person name="He C.Y."/>
            <person name="Keren R."/>
            <person name="Whittaker M."/>
            <person name="Farag I.F."/>
            <person name="Doudna J."/>
            <person name="Cate J.H.D."/>
            <person name="Banfield J.F."/>
        </authorList>
    </citation>
    <scope>NUCLEOTIDE SEQUENCE</scope>
    <source>
        <strain evidence="7">NC_groundwater_763_Ag_S-0.2um_68_21</strain>
    </source>
</reference>
<keyword evidence="4" id="KW-1015">Disulfide bond</keyword>
<comment type="caution">
    <text evidence="7">The sequence shown here is derived from an EMBL/GenBank/DDBJ whole genome shotgun (WGS) entry which is preliminary data.</text>
</comment>
<dbReference type="InterPro" id="IPR011767">
    <property type="entry name" value="GLR_AS"/>
</dbReference>
<dbReference type="GO" id="GO:0015035">
    <property type="term" value="F:protein-disulfide reductase activity"/>
    <property type="evidence" value="ECO:0007669"/>
    <property type="project" value="TreeGrafter"/>
</dbReference>
<evidence type="ECO:0000259" key="6">
    <source>
        <dbReference type="Pfam" id="PF00462"/>
    </source>
</evidence>
<dbReference type="PANTHER" id="PTHR46679:SF1">
    <property type="entry name" value="GLUTAREDOXIN-2, MITOCHONDRIAL"/>
    <property type="match status" value="1"/>
</dbReference>
<dbReference type="Pfam" id="PF00462">
    <property type="entry name" value="Glutaredoxin"/>
    <property type="match status" value="1"/>
</dbReference>
<gene>
    <name evidence="7" type="ORF">HYZ11_04330</name>
</gene>
<keyword evidence="3" id="KW-0249">Electron transport</keyword>
<keyword evidence="2" id="KW-0813">Transport</keyword>
<proteinExistence type="inferred from homology"/>
<accession>A0A932HYK2</accession>
<dbReference type="SUPFAM" id="SSF52833">
    <property type="entry name" value="Thioredoxin-like"/>
    <property type="match status" value="1"/>
</dbReference>
<dbReference type="InterPro" id="IPR002109">
    <property type="entry name" value="Glutaredoxin"/>
</dbReference>
<evidence type="ECO:0000256" key="5">
    <source>
        <dbReference type="ARBA" id="ARBA00023284"/>
    </source>
</evidence>
<dbReference type="InterPro" id="IPR014025">
    <property type="entry name" value="Glutaredoxin_subgr"/>
</dbReference>
<evidence type="ECO:0000256" key="4">
    <source>
        <dbReference type="ARBA" id="ARBA00023157"/>
    </source>
</evidence>
<evidence type="ECO:0000313" key="8">
    <source>
        <dbReference type="Proteomes" id="UP000782312"/>
    </source>
</evidence>
<organism evidence="7 8">
    <name type="scientific">Tectimicrobiota bacterium</name>
    <dbReference type="NCBI Taxonomy" id="2528274"/>
    <lineage>
        <taxon>Bacteria</taxon>
        <taxon>Pseudomonadati</taxon>
        <taxon>Nitrospinota/Tectimicrobiota group</taxon>
        <taxon>Candidatus Tectimicrobiota</taxon>
    </lineage>
</organism>
<dbReference type="Gene3D" id="3.40.30.10">
    <property type="entry name" value="Glutaredoxin"/>
    <property type="match status" value="1"/>
</dbReference>
<dbReference type="PROSITE" id="PS00195">
    <property type="entry name" value="GLUTAREDOXIN_1"/>
    <property type="match status" value="1"/>
</dbReference>
<feature type="domain" description="Glutaredoxin" evidence="6">
    <location>
        <begin position="5"/>
        <end position="64"/>
    </location>
</feature>
<evidence type="ECO:0000313" key="7">
    <source>
        <dbReference type="EMBL" id="MBI3126813.1"/>
    </source>
</evidence>
<dbReference type="EMBL" id="JACPUR010000013">
    <property type="protein sequence ID" value="MBI3126813.1"/>
    <property type="molecule type" value="Genomic_DNA"/>
</dbReference>
<comment type="similarity">
    <text evidence="1">Belongs to the glutaredoxin family.</text>
</comment>
<dbReference type="AlphaFoldDB" id="A0A932HYK2"/>
<sequence length="87" mass="9821">MPYEIEMYTTNPCPFCLAAKNLLQKRGLKWKEHLVFGGTPEWAAMMKRTNGKTVPQVIINGEVIGGFPELSALDKEDRLKELANGRE</sequence>
<dbReference type="InterPro" id="IPR036249">
    <property type="entry name" value="Thioredoxin-like_sf"/>
</dbReference>